<evidence type="ECO:0000313" key="2">
    <source>
        <dbReference type="EMBL" id="SVC57522.1"/>
    </source>
</evidence>
<reference evidence="2" key="1">
    <citation type="submission" date="2018-05" db="EMBL/GenBank/DDBJ databases">
        <authorList>
            <person name="Lanie J.A."/>
            <person name="Ng W.-L."/>
            <person name="Kazmierczak K.M."/>
            <person name="Andrzejewski T.M."/>
            <person name="Davidsen T.M."/>
            <person name="Wayne K.J."/>
            <person name="Tettelin H."/>
            <person name="Glass J.I."/>
            <person name="Rusch D."/>
            <person name="Podicherti R."/>
            <person name="Tsui H.-C.T."/>
            <person name="Winkler M.E."/>
        </authorList>
    </citation>
    <scope>NUCLEOTIDE SEQUENCE</scope>
</reference>
<dbReference type="InterPro" id="IPR001173">
    <property type="entry name" value="Glyco_trans_2-like"/>
</dbReference>
<feature type="non-terminal residue" evidence="2">
    <location>
        <position position="1"/>
    </location>
</feature>
<dbReference type="PANTHER" id="PTHR22916">
    <property type="entry name" value="GLYCOSYLTRANSFERASE"/>
    <property type="match status" value="1"/>
</dbReference>
<dbReference type="SUPFAM" id="SSF53448">
    <property type="entry name" value="Nucleotide-diphospho-sugar transferases"/>
    <property type="match status" value="1"/>
</dbReference>
<sequence length="292" mass="32994">PTYNRAEELRRCLESLCGQTHRSFEVLVCDDESSDHTADVVDEFRAELDITLDCGAHFGGPARPRNRGIERARGAYIAFLDSDDWWSSEKLQRSMACLKSGADIVFHDLWRATRIGQHRYRKRVKSYQPDAASTLADLMIRGNALPLSSVVVRSECIRAIDGFSEDPGLVSVEDYDCWLRLAERGSRFIRSDSCLGYYWRGGGNITPYAGRPTANKYELVYKRHAGRLKPQDRRRAKGVLAYNCGRVHYLRGELRSSRLHLRKCLSGGAPGVYRLKALALLIAVMSKSHPVE</sequence>
<proteinExistence type="predicted"/>
<evidence type="ECO:0000259" key="1">
    <source>
        <dbReference type="Pfam" id="PF00535"/>
    </source>
</evidence>
<dbReference type="Gene3D" id="3.90.550.10">
    <property type="entry name" value="Spore Coat Polysaccharide Biosynthesis Protein SpsA, Chain A"/>
    <property type="match status" value="1"/>
</dbReference>
<protein>
    <recommendedName>
        <fullName evidence="1">Glycosyltransferase 2-like domain-containing protein</fullName>
    </recommendedName>
</protein>
<dbReference type="Pfam" id="PF00535">
    <property type="entry name" value="Glycos_transf_2"/>
    <property type="match status" value="1"/>
</dbReference>
<dbReference type="InterPro" id="IPR029044">
    <property type="entry name" value="Nucleotide-diphossugar_trans"/>
</dbReference>
<dbReference type="PANTHER" id="PTHR22916:SF3">
    <property type="entry name" value="UDP-GLCNAC:BETAGAL BETA-1,3-N-ACETYLGLUCOSAMINYLTRANSFERASE-LIKE PROTEIN 1"/>
    <property type="match status" value="1"/>
</dbReference>
<dbReference type="EMBL" id="UINC01098757">
    <property type="protein sequence ID" value="SVC57522.1"/>
    <property type="molecule type" value="Genomic_DNA"/>
</dbReference>
<dbReference type="CDD" id="cd00761">
    <property type="entry name" value="Glyco_tranf_GTA_type"/>
    <property type="match status" value="1"/>
</dbReference>
<feature type="domain" description="Glycosyltransferase 2-like" evidence="1">
    <location>
        <begin position="1"/>
        <end position="117"/>
    </location>
</feature>
<dbReference type="AlphaFoldDB" id="A0A382NCR4"/>
<name>A0A382NCR4_9ZZZZ</name>
<gene>
    <name evidence="2" type="ORF">METZ01_LOCUS310376</name>
</gene>
<accession>A0A382NCR4</accession>
<dbReference type="GO" id="GO:0016758">
    <property type="term" value="F:hexosyltransferase activity"/>
    <property type="evidence" value="ECO:0007669"/>
    <property type="project" value="UniProtKB-ARBA"/>
</dbReference>
<organism evidence="2">
    <name type="scientific">marine metagenome</name>
    <dbReference type="NCBI Taxonomy" id="408172"/>
    <lineage>
        <taxon>unclassified sequences</taxon>
        <taxon>metagenomes</taxon>
        <taxon>ecological metagenomes</taxon>
    </lineage>
</organism>